<feature type="non-terminal residue" evidence="1">
    <location>
        <position position="1"/>
    </location>
</feature>
<evidence type="ECO:0000313" key="2">
    <source>
        <dbReference type="Proteomes" id="UP000823405"/>
    </source>
</evidence>
<dbReference type="AlphaFoldDB" id="A0A9P6QL80"/>
<gene>
    <name evidence="1" type="ORF">BGZ97_009362</name>
</gene>
<comment type="caution">
    <text evidence="1">The sequence shown here is derived from an EMBL/GenBank/DDBJ whole genome shotgun (WGS) entry which is preliminary data.</text>
</comment>
<keyword evidence="2" id="KW-1185">Reference proteome</keyword>
<evidence type="ECO:0000313" key="1">
    <source>
        <dbReference type="EMBL" id="KAG0280697.1"/>
    </source>
</evidence>
<reference evidence="1" key="1">
    <citation type="journal article" date="2020" name="Fungal Divers.">
        <title>Resolving the Mortierellaceae phylogeny through synthesis of multi-gene phylogenetics and phylogenomics.</title>
        <authorList>
            <person name="Vandepol N."/>
            <person name="Liber J."/>
            <person name="Desiro A."/>
            <person name="Na H."/>
            <person name="Kennedy M."/>
            <person name="Barry K."/>
            <person name="Grigoriev I.V."/>
            <person name="Miller A.N."/>
            <person name="O'Donnell K."/>
            <person name="Stajich J.E."/>
            <person name="Bonito G."/>
        </authorList>
    </citation>
    <scope>NUCLEOTIDE SEQUENCE</scope>
    <source>
        <strain evidence="1">NVP60</strain>
    </source>
</reference>
<dbReference type="Proteomes" id="UP000823405">
    <property type="component" value="Unassembled WGS sequence"/>
</dbReference>
<accession>A0A9P6QL80</accession>
<proteinExistence type="predicted"/>
<sequence>GLSGEELISEEKTPAIWKVRQEIDKIEGVAEWKASEEYKSIGKENFDMLGY</sequence>
<name>A0A9P6QL80_9FUNG</name>
<dbReference type="OrthoDB" id="414243at2759"/>
<dbReference type="EMBL" id="JAAAIN010004483">
    <property type="protein sequence ID" value="KAG0280697.1"/>
    <property type="molecule type" value="Genomic_DNA"/>
</dbReference>
<protein>
    <submittedName>
        <fullName evidence="1">Uncharacterized protein</fullName>
    </submittedName>
</protein>
<organism evidence="1 2">
    <name type="scientific">Linnemannia gamsii</name>
    <dbReference type="NCBI Taxonomy" id="64522"/>
    <lineage>
        <taxon>Eukaryota</taxon>
        <taxon>Fungi</taxon>
        <taxon>Fungi incertae sedis</taxon>
        <taxon>Mucoromycota</taxon>
        <taxon>Mortierellomycotina</taxon>
        <taxon>Mortierellomycetes</taxon>
        <taxon>Mortierellales</taxon>
        <taxon>Mortierellaceae</taxon>
        <taxon>Linnemannia</taxon>
    </lineage>
</organism>